<evidence type="ECO:0000313" key="6">
    <source>
        <dbReference type="Proteomes" id="UP000295357"/>
    </source>
</evidence>
<dbReference type="Gene3D" id="3.40.50.1820">
    <property type="entry name" value="alpha/beta hydrolase"/>
    <property type="match status" value="1"/>
</dbReference>
<comment type="similarity">
    <text evidence="1">Belongs to the 'GDXG' lipolytic enzyme family.</text>
</comment>
<evidence type="ECO:0000256" key="1">
    <source>
        <dbReference type="ARBA" id="ARBA00010515"/>
    </source>
</evidence>
<dbReference type="SUPFAM" id="SSF53474">
    <property type="entry name" value="alpha/beta-Hydrolases"/>
    <property type="match status" value="1"/>
</dbReference>
<dbReference type="InterPro" id="IPR029058">
    <property type="entry name" value="AB_hydrolase_fold"/>
</dbReference>
<dbReference type="PANTHER" id="PTHR48081:SF30">
    <property type="entry name" value="ACETYL-HYDROLASE LIPR-RELATED"/>
    <property type="match status" value="1"/>
</dbReference>
<name>A0A4R6MY27_9BURK</name>
<proteinExistence type="inferred from homology"/>
<organism evidence="5 6">
    <name type="scientific">Roseateles asaccharophilus</name>
    <dbReference type="NCBI Taxonomy" id="582607"/>
    <lineage>
        <taxon>Bacteria</taxon>
        <taxon>Pseudomonadati</taxon>
        <taxon>Pseudomonadota</taxon>
        <taxon>Betaproteobacteria</taxon>
        <taxon>Burkholderiales</taxon>
        <taxon>Sphaerotilaceae</taxon>
        <taxon>Roseateles</taxon>
    </lineage>
</organism>
<accession>A0A4R6MY27</accession>
<dbReference type="OrthoDB" id="9771666at2"/>
<dbReference type="Pfam" id="PF01738">
    <property type="entry name" value="DLH"/>
    <property type="match status" value="1"/>
</dbReference>
<sequence length="339" mass="36559">MRPMRCAPSRLFLESRPSLHCFNVAMPSLNCLSALGLALLLSACAQTPPRPAEQAGDVQDPALAAVFGGCRDVKPQPETLAGARSFTYARAAGRSLRVHVFEPAPQPGAAQPGLRPAVLFFFGGGWRAGRVESFERQARAFVQSGYVALLADYRVKCRDGSTPLDSLEDAVAAYAWLRDQALQLGVDRDRIVLAGGSAGGHLALATAQKAVLRGEQPAALWLLNPAVDLVGPAPWYLKPVALSISPSQLPVWDLPPTLIQHGEADVVVPIASVQAFCERARARDRVCELQRYPGLGHSFYHRRTPEPALQGRSAYEDTLARAFDFLAVHGLPGADQGWR</sequence>
<dbReference type="InterPro" id="IPR002925">
    <property type="entry name" value="Dienelactn_hydro"/>
</dbReference>
<comment type="caution">
    <text evidence="5">The sequence shown here is derived from an EMBL/GenBank/DDBJ whole genome shotgun (WGS) entry which is preliminary data.</text>
</comment>
<evidence type="ECO:0000313" key="5">
    <source>
        <dbReference type="EMBL" id="TDP06422.1"/>
    </source>
</evidence>
<evidence type="ECO:0000256" key="2">
    <source>
        <dbReference type="ARBA" id="ARBA00022801"/>
    </source>
</evidence>
<dbReference type="GO" id="GO:0004806">
    <property type="term" value="F:triacylglycerol lipase activity"/>
    <property type="evidence" value="ECO:0007669"/>
    <property type="project" value="TreeGrafter"/>
</dbReference>
<feature type="domain" description="Alpha/beta hydrolase fold-3" evidence="4">
    <location>
        <begin position="118"/>
        <end position="229"/>
    </location>
</feature>
<dbReference type="Pfam" id="PF07859">
    <property type="entry name" value="Abhydrolase_3"/>
    <property type="match status" value="1"/>
</dbReference>
<dbReference type="InterPro" id="IPR013094">
    <property type="entry name" value="AB_hydrolase_3"/>
</dbReference>
<evidence type="ECO:0000259" key="3">
    <source>
        <dbReference type="Pfam" id="PF01738"/>
    </source>
</evidence>
<gene>
    <name evidence="5" type="ORF">DFR39_10995</name>
</gene>
<reference evidence="5 6" key="1">
    <citation type="submission" date="2019-03" db="EMBL/GenBank/DDBJ databases">
        <title>Genomic Encyclopedia of Type Strains, Phase IV (KMG-IV): sequencing the most valuable type-strain genomes for metagenomic binning, comparative biology and taxonomic classification.</title>
        <authorList>
            <person name="Goeker M."/>
        </authorList>
    </citation>
    <scope>NUCLEOTIDE SEQUENCE [LARGE SCALE GENOMIC DNA]</scope>
    <source>
        <strain evidence="5 6">DSM 25082</strain>
    </source>
</reference>
<evidence type="ECO:0000259" key="4">
    <source>
        <dbReference type="Pfam" id="PF07859"/>
    </source>
</evidence>
<dbReference type="Proteomes" id="UP000295357">
    <property type="component" value="Unassembled WGS sequence"/>
</dbReference>
<keyword evidence="6" id="KW-1185">Reference proteome</keyword>
<dbReference type="InterPro" id="IPR050300">
    <property type="entry name" value="GDXG_lipolytic_enzyme"/>
</dbReference>
<dbReference type="EMBL" id="SNXE01000009">
    <property type="protein sequence ID" value="TDP06422.1"/>
    <property type="molecule type" value="Genomic_DNA"/>
</dbReference>
<protein>
    <submittedName>
        <fullName evidence="5">Acetyl esterase/lipase</fullName>
    </submittedName>
</protein>
<feature type="domain" description="Dienelactone hydrolase" evidence="3">
    <location>
        <begin position="256"/>
        <end position="327"/>
    </location>
</feature>
<dbReference type="PANTHER" id="PTHR48081">
    <property type="entry name" value="AB HYDROLASE SUPERFAMILY PROTEIN C4A8.06C"/>
    <property type="match status" value="1"/>
</dbReference>
<keyword evidence="2" id="KW-0378">Hydrolase</keyword>
<dbReference type="AlphaFoldDB" id="A0A4R6MY27"/>